<feature type="transmembrane region" description="Helical" evidence="3">
    <location>
        <begin position="96"/>
        <end position="115"/>
    </location>
</feature>
<keyword evidence="3" id="KW-0472">Membrane</keyword>
<evidence type="ECO:0000256" key="1">
    <source>
        <dbReference type="SAM" id="Coils"/>
    </source>
</evidence>
<feature type="coiled-coil region" evidence="1">
    <location>
        <begin position="115"/>
        <end position="181"/>
    </location>
</feature>
<feature type="compositionally biased region" description="Polar residues" evidence="2">
    <location>
        <begin position="50"/>
        <end position="60"/>
    </location>
</feature>
<gene>
    <name evidence="4" type="ORF">PRUPE_7G069400</name>
</gene>
<evidence type="ECO:0000313" key="5">
    <source>
        <dbReference type="Proteomes" id="UP000006882"/>
    </source>
</evidence>
<protein>
    <submittedName>
        <fullName evidence="4">Uncharacterized protein</fullName>
    </submittedName>
</protein>
<feature type="compositionally biased region" description="Low complexity" evidence="2">
    <location>
        <begin position="206"/>
        <end position="216"/>
    </location>
</feature>
<dbReference type="SMR" id="A0A251N7W9"/>
<keyword evidence="5" id="KW-1185">Reference proteome</keyword>
<feature type="compositionally biased region" description="Basic and acidic residues" evidence="2">
    <location>
        <begin position="191"/>
        <end position="204"/>
    </location>
</feature>
<feature type="compositionally biased region" description="Basic and acidic residues" evidence="2">
    <location>
        <begin position="253"/>
        <end position="267"/>
    </location>
</feature>
<dbReference type="PANTHER" id="PTHR36339">
    <property type="entry name" value="F23A5.5"/>
    <property type="match status" value="1"/>
</dbReference>
<sequence length="267" mass="30349">MRYNTNSIALLLIRDTLVRLPKRFKPTILQPRRPFCSKAPNTNTNTNYNQSSGNAEETSLSRYQDSLKQLDKLDFMKAAKILFTGPPSKKKFGLDFHLVQLFFVCMPSLAVYLVAQYARYEIRRMEAELEQKKKKEEEAKAKEKEIELKAAEEKEASNPELLEVRVRLDKLEETLKEFVVESKKQMNSGQTKEHEGGNEKKDIVTEASSRSSSESSKPVEKDPPSKQDSVEPGPALSKEWVVGQHPVPNAHLQDQEGKTPASEDAKR</sequence>
<organism evidence="4 5">
    <name type="scientific">Prunus persica</name>
    <name type="common">Peach</name>
    <name type="synonym">Amygdalus persica</name>
    <dbReference type="NCBI Taxonomy" id="3760"/>
    <lineage>
        <taxon>Eukaryota</taxon>
        <taxon>Viridiplantae</taxon>
        <taxon>Streptophyta</taxon>
        <taxon>Embryophyta</taxon>
        <taxon>Tracheophyta</taxon>
        <taxon>Spermatophyta</taxon>
        <taxon>Magnoliopsida</taxon>
        <taxon>eudicotyledons</taxon>
        <taxon>Gunneridae</taxon>
        <taxon>Pentapetalae</taxon>
        <taxon>rosids</taxon>
        <taxon>fabids</taxon>
        <taxon>Rosales</taxon>
        <taxon>Rosaceae</taxon>
        <taxon>Amygdaloideae</taxon>
        <taxon>Amygdaleae</taxon>
        <taxon>Prunus</taxon>
    </lineage>
</organism>
<evidence type="ECO:0000256" key="3">
    <source>
        <dbReference type="SAM" id="Phobius"/>
    </source>
</evidence>
<name>A0A251N7W9_PRUPE</name>
<feature type="region of interest" description="Disordered" evidence="2">
    <location>
        <begin position="182"/>
        <end position="267"/>
    </location>
</feature>
<dbReference type="Proteomes" id="UP000006882">
    <property type="component" value="Chromosome G7"/>
</dbReference>
<feature type="compositionally biased region" description="Basic and acidic residues" evidence="2">
    <location>
        <begin position="217"/>
        <end position="229"/>
    </location>
</feature>
<dbReference type="STRING" id="3760.A0A251N7W9"/>
<dbReference type="OrthoDB" id="2021107at2759"/>
<reference evidence="4 5" key="1">
    <citation type="journal article" date="2013" name="Nat. Genet.">
        <title>The high-quality draft genome of peach (Prunus persica) identifies unique patterns of genetic diversity, domestication and genome evolution.</title>
        <authorList>
            <consortium name="International Peach Genome Initiative"/>
            <person name="Verde I."/>
            <person name="Abbott A.G."/>
            <person name="Scalabrin S."/>
            <person name="Jung S."/>
            <person name="Shu S."/>
            <person name="Marroni F."/>
            <person name="Zhebentyayeva T."/>
            <person name="Dettori M.T."/>
            <person name="Grimwood J."/>
            <person name="Cattonaro F."/>
            <person name="Zuccolo A."/>
            <person name="Rossini L."/>
            <person name="Jenkins J."/>
            <person name="Vendramin E."/>
            <person name="Meisel L.A."/>
            <person name="Decroocq V."/>
            <person name="Sosinski B."/>
            <person name="Prochnik S."/>
            <person name="Mitros T."/>
            <person name="Policriti A."/>
            <person name="Cipriani G."/>
            <person name="Dondini L."/>
            <person name="Ficklin S."/>
            <person name="Goodstein D.M."/>
            <person name="Xuan P."/>
            <person name="Del Fabbro C."/>
            <person name="Aramini V."/>
            <person name="Copetti D."/>
            <person name="Gonzalez S."/>
            <person name="Horner D.S."/>
            <person name="Falchi R."/>
            <person name="Lucas S."/>
            <person name="Mica E."/>
            <person name="Maldonado J."/>
            <person name="Lazzari B."/>
            <person name="Bielenberg D."/>
            <person name="Pirona R."/>
            <person name="Miculan M."/>
            <person name="Barakat A."/>
            <person name="Testolin R."/>
            <person name="Stella A."/>
            <person name="Tartarini S."/>
            <person name="Tonutti P."/>
            <person name="Arus P."/>
            <person name="Orellana A."/>
            <person name="Wells C."/>
            <person name="Main D."/>
            <person name="Vizzotto G."/>
            <person name="Silva H."/>
            <person name="Salamini F."/>
            <person name="Schmutz J."/>
            <person name="Morgante M."/>
            <person name="Rokhsar D.S."/>
        </authorList>
    </citation>
    <scope>NUCLEOTIDE SEQUENCE [LARGE SCALE GENOMIC DNA]</scope>
    <source>
        <strain evidence="5">cv. Nemared</strain>
    </source>
</reference>
<dbReference type="EMBL" id="CM007657">
    <property type="protein sequence ID" value="ONH95421.1"/>
    <property type="molecule type" value="Genomic_DNA"/>
</dbReference>
<keyword evidence="3" id="KW-0812">Transmembrane</keyword>
<dbReference type="Gramene" id="ONH95421">
    <property type="protein sequence ID" value="ONH95421"/>
    <property type="gene ID" value="PRUPE_7G069400"/>
</dbReference>
<evidence type="ECO:0000256" key="2">
    <source>
        <dbReference type="SAM" id="MobiDB-lite"/>
    </source>
</evidence>
<keyword evidence="1" id="KW-0175">Coiled coil</keyword>
<proteinExistence type="predicted"/>
<accession>A0A251N7W9</accession>
<feature type="region of interest" description="Disordered" evidence="2">
    <location>
        <begin position="32"/>
        <end position="60"/>
    </location>
</feature>
<dbReference type="AlphaFoldDB" id="A0A251N7W9"/>
<evidence type="ECO:0000313" key="4">
    <source>
        <dbReference type="EMBL" id="ONH95421.1"/>
    </source>
</evidence>
<dbReference type="PANTHER" id="PTHR36339:SF2">
    <property type="entry name" value="F23A5.5"/>
    <property type="match status" value="1"/>
</dbReference>
<keyword evidence="3" id="KW-1133">Transmembrane helix</keyword>